<organism evidence="1 2">
    <name type="scientific">Periplaneta americana</name>
    <name type="common">American cockroach</name>
    <name type="synonym">Blatta americana</name>
    <dbReference type="NCBI Taxonomy" id="6978"/>
    <lineage>
        <taxon>Eukaryota</taxon>
        <taxon>Metazoa</taxon>
        <taxon>Ecdysozoa</taxon>
        <taxon>Arthropoda</taxon>
        <taxon>Hexapoda</taxon>
        <taxon>Insecta</taxon>
        <taxon>Pterygota</taxon>
        <taxon>Neoptera</taxon>
        <taxon>Polyneoptera</taxon>
        <taxon>Dictyoptera</taxon>
        <taxon>Blattodea</taxon>
        <taxon>Blattoidea</taxon>
        <taxon>Blattidae</taxon>
        <taxon>Blattinae</taxon>
        <taxon>Periplaneta</taxon>
    </lineage>
</organism>
<evidence type="ECO:0000313" key="2">
    <source>
        <dbReference type="Proteomes" id="UP001148838"/>
    </source>
</evidence>
<name>A0ABQ8TRS0_PERAM</name>
<comment type="caution">
    <text evidence="1">The sequence shown here is derived from an EMBL/GenBank/DDBJ whole genome shotgun (WGS) entry which is preliminary data.</text>
</comment>
<accession>A0ABQ8TRS0</accession>
<reference evidence="1 2" key="1">
    <citation type="journal article" date="2022" name="Allergy">
        <title>Genome assembly and annotation of Periplaneta americana reveal a comprehensive cockroach allergen profile.</title>
        <authorList>
            <person name="Wang L."/>
            <person name="Xiong Q."/>
            <person name="Saelim N."/>
            <person name="Wang L."/>
            <person name="Nong W."/>
            <person name="Wan A.T."/>
            <person name="Shi M."/>
            <person name="Liu X."/>
            <person name="Cao Q."/>
            <person name="Hui J.H.L."/>
            <person name="Sookrung N."/>
            <person name="Leung T.F."/>
            <person name="Tungtrongchitr A."/>
            <person name="Tsui S.K.W."/>
        </authorList>
    </citation>
    <scope>NUCLEOTIDE SEQUENCE [LARGE SCALE GENOMIC DNA]</scope>
    <source>
        <strain evidence="1">PWHHKU_190912</strain>
    </source>
</reference>
<proteinExistence type="predicted"/>
<evidence type="ECO:0000313" key="1">
    <source>
        <dbReference type="EMBL" id="KAJ4449365.1"/>
    </source>
</evidence>
<keyword evidence="2" id="KW-1185">Reference proteome</keyword>
<dbReference type="Proteomes" id="UP001148838">
    <property type="component" value="Unassembled WGS sequence"/>
</dbReference>
<gene>
    <name evidence="1" type="ORF">ANN_00763</name>
</gene>
<protein>
    <submittedName>
        <fullName evidence="1">Uncharacterized protein</fullName>
    </submittedName>
</protein>
<sequence>MAGLCEDGNEPSGSLKAICKESYVEDLRGKRLLVKPRRIWEDNIKIDLREVGYDGRDWINLAQDTNRLRAYVWAEMNLRIPLRD</sequence>
<dbReference type="EMBL" id="JAJSOF020000003">
    <property type="protein sequence ID" value="KAJ4449365.1"/>
    <property type="molecule type" value="Genomic_DNA"/>
</dbReference>